<sequence length="194" mass="21060">MTGTTTGTGTDTGAAPQEDVVHVLLAQHQRIRGLFADVRAAQGEHKQQAFDELRALLAVHETGEELVVRPAAERAAGRSEASARNREEAEANRALLELEKLDVASPEFDAELTAFQQAVEAHAQHEETEEFPALLASCDADQRRAMGRRLLAAERIAPTHPHPGTAGKPALQWTVGPFASLLDRAKDAFAHHRD</sequence>
<reference evidence="2" key="1">
    <citation type="submission" date="2023-02" db="EMBL/GenBank/DDBJ databases">
        <title>Kitasatospora phosalacinea NBRC 14362.</title>
        <authorList>
            <person name="Ichikawa N."/>
            <person name="Sato H."/>
            <person name="Tonouchi N."/>
        </authorList>
    </citation>
    <scope>NUCLEOTIDE SEQUENCE</scope>
    <source>
        <strain evidence="2">NBRC 14362</strain>
    </source>
</reference>
<name>A0A9W6PG43_9ACTN</name>
<proteinExistence type="predicted"/>
<comment type="caution">
    <text evidence="2">The sequence shown here is derived from an EMBL/GenBank/DDBJ whole genome shotgun (WGS) entry which is preliminary data.</text>
</comment>
<dbReference type="PANTHER" id="PTHR35585:SF1">
    <property type="entry name" value="HHE DOMAIN PROTEIN (AFU_ORTHOLOGUE AFUA_4G00730)"/>
    <property type="match status" value="1"/>
</dbReference>
<dbReference type="OrthoDB" id="3212362at2"/>
<evidence type="ECO:0000313" key="3">
    <source>
        <dbReference type="Proteomes" id="UP001165143"/>
    </source>
</evidence>
<evidence type="ECO:0000259" key="1">
    <source>
        <dbReference type="Pfam" id="PF01814"/>
    </source>
</evidence>
<feature type="domain" description="Hemerythrin-like" evidence="1">
    <location>
        <begin position="20"/>
        <end position="134"/>
    </location>
</feature>
<evidence type="ECO:0000313" key="2">
    <source>
        <dbReference type="EMBL" id="GLW54349.1"/>
    </source>
</evidence>
<dbReference type="PANTHER" id="PTHR35585">
    <property type="entry name" value="HHE DOMAIN PROTEIN (AFU_ORTHOLOGUE AFUA_4G00730)"/>
    <property type="match status" value="1"/>
</dbReference>
<dbReference type="EMBL" id="BSRX01000012">
    <property type="protein sequence ID" value="GLW54349.1"/>
    <property type="molecule type" value="Genomic_DNA"/>
</dbReference>
<accession>A0A9W6PG43</accession>
<dbReference type="Gene3D" id="1.20.120.520">
    <property type="entry name" value="nmb1532 protein domain like"/>
    <property type="match status" value="1"/>
</dbReference>
<organism evidence="2 3">
    <name type="scientific">Kitasatospora phosalacinea</name>
    <dbReference type="NCBI Taxonomy" id="2065"/>
    <lineage>
        <taxon>Bacteria</taxon>
        <taxon>Bacillati</taxon>
        <taxon>Actinomycetota</taxon>
        <taxon>Actinomycetes</taxon>
        <taxon>Kitasatosporales</taxon>
        <taxon>Streptomycetaceae</taxon>
        <taxon>Kitasatospora</taxon>
    </lineage>
</organism>
<dbReference type="Proteomes" id="UP001165143">
    <property type="component" value="Unassembled WGS sequence"/>
</dbReference>
<dbReference type="InterPro" id="IPR012312">
    <property type="entry name" value="Hemerythrin-like"/>
</dbReference>
<gene>
    <name evidence="2" type="ORF">Kpho01_23600</name>
</gene>
<protein>
    <submittedName>
        <fullName evidence="2">Hemerythrin</fullName>
    </submittedName>
</protein>
<dbReference type="AlphaFoldDB" id="A0A9W6PG43"/>
<dbReference type="Pfam" id="PF01814">
    <property type="entry name" value="Hemerythrin"/>
    <property type="match status" value="1"/>
</dbReference>
<dbReference type="RefSeq" id="WP_033253664.1">
    <property type="nucleotide sequence ID" value="NZ_BSRX01000012.1"/>
</dbReference>